<dbReference type="NCBIfam" id="NF002063">
    <property type="entry name" value="PRK00893.1-3"/>
    <property type="match status" value="1"/>
</dbReference>
<evidence type="ECO:0000313" key="6">
    <source>
        <dbReference type="EMBL" id="HIQ78650.1"/>
    </source>
</evidence>
<feature type="domain" description="Aspartate carbamoyltransferase regulatory subunit N-terminal" evidence="4">
    <location>
        <begin position="1"/>
        <end position="89"/>
    </location>
</feature>
<evidence type="ECO:0000313" key="7">
    <source>
        <dbReference type="Proteomes" id="UP000824262"/>
    </source>
</evidence>
<dbReference type="Gene3D" id="2.30.30.20">
    <property type="entry name" value="Aspartate carbamoyltransferase regulatory subunit, C-terminal domain"/>
    <property type="match status" value="1"/>
</dbReference>
<dbReference type="PANTHER" id="PTHR35805:SF1">
    <property type="entry name" value="ASPARTATE CARBAMOYLTRANSFERASE REGULATORY CHAIN"/>
    <property type="match status" value="1"/>
</dbReference>
<organism evidence="6 7">
    <name type="scientific">Candidatus Scatomorpha intestinavium</name>
    <dbReference type="NCBI Taxonomy" id="2840922"/>
    <lineage>
        <taxon>Bacteria</taxon>
        <taxon>Bacillati</taxon>
        <taxon>Bacillota</taxon>
        <taxon>Clostridia</taxon>
        <taxon>Eubacteriales</taxon>
        <taxon>Candidatus Scatomorpha</taxon>
    </lineage>
</organism>
<dbReference type="SUPFAM" id="SSF57825">
    <property type="entry name" value="Aspartate carbamoyltransferase, Regulatory-chain, C-terminal domain"/>
    <property type="match status" value="1"/>
</dbReference>
<keyword evidence="1" id="KW-0479">Metal-binding</keyword>
<evidence type="ECO:0000259" key="4">
    <source>
        <dbReference type="Pfam" id="PF01948"/>
    </source>
</evidence>
<name>A0A9D1CTQ6_9FIRM</name>
<dbReference type="SUPFAM" id="SSF54893">
    <property type="entry name" value="Aspartate carbamoyltransferase, Regulatory-chain, N-terminal domain"/>
    <property type="match status" value="1"/>
</dbReference>
<keyword evidence="3" id="KW-0665">Pyrimidine biosynthesis</keyword>
<dbReference type="Pfam" id="PF01948">
    <property type="entry name" value="PyrI"/>
    <property type="match status" value="1"/>
</dbReference>
<dbReference type="InterPro" id="IPR036793">
    <property type="entry name" value="Asp_carbatrfase_reg_N_sf"/>
</dbReference>
<dbReference type="AlphaFoldDB" id="A0A9D1CTQ6"/>
<dbReference type="PANTHER" id="PTHR35805">
    <property type="entry name" value="ASPARTATE CARBAMOYLTRANSFERASE REGULATORY CHAIN"/>
    <property type="match status" value="1"/>
</dbReference>
<dbReference type="EMBL" id="DVGA01000052">
    <property type="protein sequence ID" value="HIQ78650.1"/>
    <property type="molecule type" value="Genomic_DNA"/>
</dbReference>
<dbReference type="GO" id="GO:0046872">
    <property type="term" value="F:metal ion binding"/>
    <property type="evidence" value="ECO:0007669"/>
    <property type="project" value="UniProtKB-KW"/>
</dbReference>
<comment type="caution">
    <text evidence="6">The sequence shown here is derived from an EMBL/GenBank/DDBJ whole genome shotgun (WGS) entry which is preliminary data.</text>
</comment>
<reference evidence="6" key="1">
    <citation type="submission" date="2020-10" db="EMBL/GenBank/DDBJ databases">
        <authorList>
            <person name="Gilroy R."/>
        </authorList>
    </citation>
    <scope>NUCLEOTIDE SEQUENCE</scope>
    <source>
        <strain evidence="6">ChiBcolR7-354</strain>
    </source>
</reference>
<keyword evidence="2" id="KW-0862">Zinc</keyword>
<feature type="domain" description="Aspartate carbamoyltransferase regulatory subunit C-terminal" evidence="5">
    <location>
        <begin position="95"/>
        <end position="137"/>
    </location>
</feature>
<accession>A0A9D1CTQ6</accession>
<gene>
    <name evidence="6" type="ORF">IAB77_05260</name>
</gene>
<evidence type="ECO:0000259" key="5">
    <source>
        <dbReference type="Pfam" id="PF02748"/>
    </source>
</evidence>
<dbReference type="InterPro" id="IPR020542">
    <property type="entry name" value="Asp_carbamoyltrfase_reg_C"/>
</dbReference>
<dbReference type="Proteomes" id="UP000824262">
    <property type="component" value="Unassembled WGS sequence"/>
</dbReference>
<evidence type="ECO:0000256" key="3">
    <source>
        <dbReference type="ARBA" id="ARBA00022975"/>
    </source>
</evidence>
<dbReference type="Gene3D" id="3.30.70.140">
    <property type="entry name" value="Aspartate carbamoyltransferase regulatory subunit, N-terminal domain"/>
    <property type="match status" value="1"/>
</dbReference>
<dbReference type="InterPro" id="IPR020545">
    <property type="entry name" value="Asp_carbamoyltransf_reg_N"/>
</dbReference>
<dbReference type="GO" id="GO:0006207">
    <property type="term" value="P:'de novo' pyrimidine nucleobase biosynthetic process"/>
    <property type="evidence" value="ECO:0007669"/>
    <property type="project" value="InterPro"/>
</dbReference>
<sequence>MNIDSIKNGLVIDHIRSGGAMRIYDLLGLGSLDCTVAIIKNAQSAKLGRKDIIKIDSVTDIDLDVLGYVDPGITVNVIRGGELVEKKNLTLPERLENVLKCRNPRCITSVEPGIKQVFFLSDRESKTYRCLYCEAKAER</sequence>
<dbReference type="GO" id="GO:0006221">
    <property type="term" value="P:pyrimidine nucleotide biosynthetic process"/>
    <property type="evidence" value="ECO:0007669"/>
    <property type="project" value="UniProtKB-KW"/>
</dbReference>
<protein>
    <submittedName>
        <fullName evidence="6">Aspartate carbamoyltransferase regulatory subunit</fullName>
    </submittedName>
</protein>
<proteinExistence type="predicted"/>
<dbReference type="InterPro" id="IPR036792">
    <property type="entry name" value="Asp_carbatrfase_reg_C_sf"/>
</dbReference>
<evidence type="ECO:0000256" key="2">
    <source>
        <dbReference type="ARBA" id="ARBA00022833"/>
    </source>
</evidence>
<dbReference type="GO" id="GO:0009347">
    <property type="term" value="C:aspartate carbamoyltransferase complex"/>
    <property type="evidence" value="ECO:0007669"/>
    <property type="project" value="InterPro"/>
</dbReference>
<dbReference type="Pfam" id="PF02748">
    <property type="entry name" value="PyrI_C"/>
    <property type="match status" value="1"/>
</dbReference>
<dbReference type="InterPro" id="IPR002801">
    <property type="entry name" value="Asp_carbamoylTrfase_reg"/>
</dbReference>
<evidence type="ECO:0000256" key="1">
    <source>
        <dbReference type="ARBA" id="ARBA00022723"/>
    </source>
</evidence>
<reference evidence="6" key="2">
    <citation type="journal article" date="2021" name="PeerJ">
        <title>Extensive microbial diversity within the chicken gut microbiome revealed by metagenomics and culture.</title>
        <authorList>
            <person name="Gilroy R."/>
            <person name="Ravi A."/>
            <person name="Getino M."/>
            <person name="Pursley I."/>
            <person name="Horton D.L."/>
            <person name="Alikhan N.F."/>
            <person name="Baker D."/>
            <person name="Gharbi K."/>
            <person name="Hall N."/>
            <person name="Watson M."/>
            <person name="Adriaenssens E.M."/>
            <person name="Foster-Nyarko E."/>
            <person name="Jarju S."/>
            <person name="Secka A."/>
            <person name="Antonio M."/>
            <person name="Oren A."/>
            <person name="Chaudhuri R.R."/>
            <person name="La Ragione R."/>
            <person name="Hildebrand F."/>
            <person name="Pallen M.J."/>
        </authorList>
    </citation>
    <scope>NUCLEOTIDE SEQUENCE</scope>
    <source>
        <strain evidence="6">ChiBcolR7-354</strain>
    </source>
</reference>